<gene>
    <name evidence="2" type="ORF">A2938_02210</name>
</gene>
<protein>
    <recommendedName>
        <fullName evidence="1">CYTH domain-containing protein</fullName>
    </recommendedName>
</protein>
<feature type="domain" description="CYTH" evidence="1">
    <location>
        <begin position="1"/>
        <end position="187"/>
    </location>
</feature>
<name>A0A1G2NFS1_9BACT</name>
<dbReference type="GO" id="GO:0050333">
    <property type="term" value="F:thiamine triphosphate phosphatase activity"/>
    <property type="evidence" value="ECO:0007669"/>
    <property type="project" value="InterPro"/>
</dbReference>
<proteinExistence type="predicted"/>
<organism evidence="2 3">
    <name type="scientific">Candidatus Taylorbacteria bacterium RIFCSPLOWO2_01_FULL_48_100</name>
    <dbReference type="NCBI Taxonomy" id="1802322"/>
    <lineage>
        <taxon>Bacteria</taxon>
        <taxon>Candidatus Tayloriibacteriota</taxon>
    </lineage>
</organism>
<evidence type="ECO:0000313" key="2">
    <source>
        <dbReference type="EMBL" id="OHA34935.1"/>
    </source>
</evidence>
<dbReference type="PANTHER" id="PTHR14586:SF1">
    <property type="entry name" value="THIAMINE-TRIPHOSPHATASE"/>
    <property type="match status" value="1"/>
</dbReference>
<dbReference type="Gene3D" id="2.40.320.10">
    <property type="entry name" value="Hypothetical Protein Pfu-838710-001"/>
    <property type="match status" value="1"/>
</dbReference>
<dbReference type="GO" id="GO:0042357">
    <property type="term" value="P:thiamine diphosphate metabolic process"/>
    <property type="evidence" value="ECO:0007669"/>
    <property type="project" value="TreeGrafter"/>
</dbReference>
<dbReference type="SMART" id="SM01118">
    <property type="entry name" value="CYTH"/>
    <property type="match status" value="1"/>
</dbReference>
<dbReference type="SUPFAM" id="SSF55154">
    <property type="entry name" value="CYTH-like phosphatases"/>
    <property type="match status" value="1"/>
</dbReference>
<dbReference type="InterPro" id="IPR023577">
    <property type="entry name" value="CYTH_domain"/>
</dbReference>
<dbReference type="Pfam" id="PF01928">
    <property type="entry name" value="CYTH"/>
    <property type="match status" value="1"/>
</dbReference>
<accession>A0A1G2NFS1</accession>
<sequence length="194" mass="22349">MIEVEKNFAVTEKDKTRLIEGAAFLYKKVFTDVYYDSPDYALTGKDFWLRTREGKFELKVPQNAGHISERTTDQYEELETDAEIARELGLSAAKPLAEAIKEKGFAPLATITTTRERYQKGDFHLDFDEMDFGFIAFEVELMVKKPQDIPQAEKRILKFASDNLITKKGDGKVIEYLRRYHPEHLAFLKSRGVA</sequence>
<dbReference type="Proteomes" id="UP000177797">
    <property type="component" value="Unassembled WGS sequence"/>
</dbReference>
<evidence type="ECO:0000313" key="3">
    <source>
        <dbReference type="Proteomes" id="UP000177797"/>
    </source>
</evidence>
<dbReference type="GO" id="GO:0000287">
    <property type="term" value="F:magnesium ion binding"/>
    <property type="evidence" value="ECO:0007669"/>
    <property type="project" value="TreeGrafter"/>
</dbReference>
<dbReference type="PANTHER" id="PTHR14586">
    <property type="entry name" value="THIAMINE-TRIPHOSPHATASE"/>
    <property type="match status" value="1"/>
</dbReference>
<reference evidence="2 3" key="1">
    <citation type="journal article" date="2016" name="Nat. Commun.">
        <title>Thousands of microbial genomes shed light on interconnected biogeochemical processes in an aquifer system.</title>
        <authorList>
            <person name="Anantharaman K."/>
            <person name="Brown C.T."/>
            <person name="Hug L.A."/>
            <person name="Sharon I."/>
            <person name="Castelle C.J."/>
            <person name="Probst A.J."/>
            <person name="Thomas B.C."/>
            <person name="Singh A."/>
            <person name="Wilkins M.J."/>
            <person name="Karaoz U."/>
            <person name="Brodie E.L."/>
            <person name="Williams K.H."/>
            <person name="Hubbard S.S."/>
            <person name="Banfield J.F."/>
        </authorList>
    </citation>
    <scope>NUCLEOTIDE SEQUENCE [LARGE SCALE GENOMIC DNA]</scope>
</reference>
<dbReference type="PROSITE" id="PS51707">
    <property type="entry name" value="CYTH"/>
    <property type="match status" value="1"/>
</dbReference>
<evidence type="ECO:0000259" key="1">
    <source>
        <dbReference type="PROSITE" id="PS51707"/>
    </source>
</evidence>
<dbReference type="InterPro" id="IPR033469">
    <property type="entry name" value="CYTH-like_dom_sf"/>
</dbReference>
<comment type="caution">
    <text evidence="2">The sequence shown here is derived from an EMBL/GenBank/DDBJ whole genome shotgun (WGS) entry which is preliminary data.</text>
</comment>
<dbReference type="AlphaFoldDB" id="A0A1G2NFS1"/>
<dbReference type="InterPro" id="IPR039582">
    <property type="entry name" value="THTPA"/>
</dbReference>
<dbReference type="EMBL" id="MHSA01000004">
    <property type="protein sequence ID" value="OHA34935.1"/>
    <property type="molecule type" value="Genomic_DNA"/>
</dbReference>